<comment type="caution">
    <text evidence="7">The sequence shown here is derived from an EMBL/GenBank/DDBJ whole genome shotgun (WGS) entry which is preliminary data.</text>
</comment>
<comment type="subcellular location">
    <subcellularLocation>
        <location evidence="1">Cell membrane</location>
        <topology evidence="1">Multi-pass membrane protein</topology>
    </subcellularLocation>
</comment>
<dbReference type="EMBL" id="LGCL01000008">
    <property type="protein sequence ID" value="KPL79922.1"/>
    <property type="molecule type" value="Genomic_DNA"/>
</dbReference>
<evidence type="ECO:0000313" key="8">
    <source>
        <dbReference type="Proteomes" id="UP000050417"/>
    </source>
</evidence>
<dbReference type="OrthoDB" id="9774907at2"/>
<keyword evidence="8" id="KW-1185">Reference proteome</keyword>
<dbReference type="RefSeq" id="WP_075061300.1">
    <property type="nucleotide sequence ID" value="NZ_LGCL01000008.1"/>
</dbReference>
<dbReference type="InterPro" id="IPR036259">
    <property type="entry name" value="MFS_trans_sf"/>
</dbReference>
<evidence type="ECO:0000256" key="3">
    <source>
        <dbReference type="ARBA" id="ARBA00022692"/>
    </source>
</evidence>
<feature type="transmembrane region" description="Helical" evidence="6">
    <location>
        <begin position="169"/>
        <end position="188"/>
    </location>
</feature>
<feature type="transmembrane region" description="Helical" evidence="6">
    <location>
        <begin position="254"/>
        <end position="274"/>
    </location>
</feature>
<dbReference type="GO" id="GO:0005886">
    <property type="term" value="C:plasma membrane"/>
    <property type="evidence" value="ECO:0007669"/>
    <property type="project" value="UniProtKB-SubCell"/>
</dbReference>
<feature type="transmembrane region" description="Helical" evidence="6">
    <location>
        <begin position="52"/>
        <end position="71"/>
    </location>
</feature>
<evidence type="ECO:0000256" key="5">
    <source>
        <dbReference type="ARBA" id="ARBA00023136"/>
    </source>
</evidence>
<dbReference type="CDD" id="cd06173">
    <property type="entry name" value="MFS_MefA_like"/>
    <property type="match status" value="1"/>
</dbReference>
<keyword evidence="4 6" id="KW-1133">Transmembrane helix</keyword>
<feature type="transmembrane region" description="Helical" evidence="6">
    <location>
        <begin position="379"/>
        <end position="399"/>
    </location>
</feature>
<feature type="transmembrane region" description="Helical" evidence="6">
    <location>
        <begin position="21"/>
        <end position="40"/>
    </location>
</feature>
<sequence>MTTIKTLLKNRDLLTLGFSESISNIGNWITMMAVFAMVVFRGDGGLLQSSAIYLAGLLPTLLASPLVGWLVDRVERRRLMVMSEAASGLVIAGLFFTDDFVWICVLLALQAVSIAVMSPARQAVLPQLVAREELTRANAFLQQLNGMVKIAAPMLAGGLLAALEPRQAILINVATFGCSALILSRLPLLPAAQEKTSRESAAQPAEGGGRVLKGIPGLRLLYGTMFFSVLVLIGFDVIGAVYVRDILQGGEALMGLLIGLVGAGTLAAGAFLMLSKRRQPRLWRDILLGLGLLACIPLAFSLAPLLGDARWMRLLAQAGCLAGGVGNGLLVIQSAVLLQTLTPARWLGRAGGLLQSVVVAGQIAGIVLTPLLVPAFLKMGSYFLLSALVLALVGVYSMLSLKMGQAGQPILSSERP</sequence>
<feature type="transmembrane region" description="Helical" evidence="6">
    <location>
        <begin position="315"/>
        <end position="338"/>
    </location>
</feature>
<dbReference type="PANTHER" id="PTHR23513">
    <property type="entry name" value="INTEGRAL MEMBRANE EFFLUX PROTEIN-RELATED"/>
    <property type="match status" value="1"/>
</dbReference>
<dbReference type="GO" id="GO:0022857">
    <property type="term" value="F:transmembrane transporter activity"/>
    <property type="evidence" value="ECO:0007669"/>
    <property type="project" value="InterPro"/>
</dbReference>
<dbReference type="Proteomes" id="UP000050417">
    <property type="component" value="Unassembled WGS sequence"/>
</dbReference>
<keyword evidence="5 6" id="KW-0472">Membrane</keyword>
<feature type="transmembrane region" description="Helical" evidence="6">
    <location>
        <begin position="100"/>
        <end position="118"/>
    </location>
</feature>
<dbReference type="STRING" id="1134406.ADN00_02045"/>
<dbReference type="SUPFAM" id="SSF103473">
    <property type="entry name" value="MFS general substrate transporter"/>
    <property type="match status" value="1"/>
</dbReference>
<feature type="transmembrane region" description="Helical" evidence="6">
    <location>
        <begin position="286"/>
        <end position="303"/>
    </location>
</feature>
<dbReference type="PATRIC" id="fig|1134406.4.peg.2838"/>
<evidence type="ECO:0000313" key="7">
    <source>
        <dbReference type="EMBL" id="KPL79922.1"/>
    </source>
</evidence>
<evidence type="ECO:0000256" key="6">
    <source>
        <dbReference type="SAM" id="Phobius"/>
    </source>
</evidence>
<protein>
    <recommendedName>
        <fullName evidence="9">Major facilitator superfamily (MFS) profile domain-containing protein</fullName>
    </recommendedName>
</protein>
<accession>A0A0N8GP51</accession>
<organism evidence="7 8">
    <name type="scientific">Ornatilinea apprima</name>
    <dbReference type="NCBI Taxonomy" id="1134406"/>
    <lineage>
        <taxon>Bacteria</taxon>
        <taxon>Bacillati</taxon>
        <taxon>Chloroflexota</taxon>
        <taxon>Anaerolineae</taxon>
        <taxon>Anaerolineales</taxon>
        <taxon>Anaerolineaceae</taxon>
        <taxon>Ornatilinea</taxon>
    </lineage>
</organism>
<name>A0A0N8GP51_9CHLR</name>
<keyword evidence="2" id="KW-1003">Cell membrane</keyword>
<gene>
    <name evidence="7" type="ORF">ADN00_02045</name>
</gene>
<keyword evidence="3 6" id="KW-0812">Transmembrane</keyword>
<reference evidence="7 8" key="1">
    <citation type="submission" date="2015-07" db="EMBL/GenBank/DDBJ databases">
        <title>Genome sequence of Ornatilinea apprima DSM 23815.</title>
        <authorList>
            <person name="Hemp J."/>
            <person name="Ward L.M."/>
            <person name="Pace L.A."/>
            <person name="Fischer W.W."/>
        </authorList>
    </citation>
    <scope>NUCLEOTIDE SEQUENCE [LARGE SCALE GENOMIC DNA]</scope>
    <source>
        <strain evidence="7 8">P3M-1</strain>
    </source>
</reference>
<feature type="transmembrane region" description="Helical" evidence="6">
    <location>
        <begin position="220"/>
        <end position="242"/>
    </location>
</feature>
<dbReference type="AlphaFoldDB" id="A0A0N8GP51"/>
<dbReference type="Pfam" id="PF07690">
    <property type="entry name" value="MFS_1"/>
    <property type="match status" value="1"/>
</dbReference>
<dbReference type="InterPro" id="IPR011701">
    <property type="entry name" value="MFS"/>
</dbReference>
<evidence type="ECO:0000256" key="2">
    <source>
        <dbReference type="ARBA" id="ARBA00022475"/>
    </source>
</evidence>
<proteinExistence type="predicted"/>
<dbReference type="Gene3D" id="1.20.1250.20">
    <property type="entry name" value="MFS general substrate transporter like domains"/>
    <property type="match status" value="1"/>
</dbReference>
<evidence type="ECO:0000256" key="4">
    <source>
        <dbReference type="ARBA" id="ARBA00022989"/>
    </source>
</evidence>
<evidence type="ECO:0000256" key="1">
    <source>
        <dbReference type="ARBA" id="ARBA00004651"/>
    </source>
</evidence>
<evidence type="ECO:0008006" key="9">
    <source>
        <dbReference type="Google" id="ProtNLM"/>
    </source>
</evidence>
<dbReference type="PANTHER" id="PTHR23513:SF6">
    <property type="entry name" value="MAJOR FACILITATOR SUPERFAMILY ASSOCIATED DOMAIN-CONTAINING PROTEIN"/>
    <property type="match status" value="1"/>
</dbReference>
<feature type="transmembrane region" description="Helical" evidence="6">
    <location>
        <begin position="350"/>
        <end position="373"/>
    </location>
</feature>